<dbReference type="AlphaFoldDB" id="I7ZH88"/>
<comment type="function">
    <text evidence="1">Exerts its effect at some terminal stage of cytochrome c oxidase synthesis, probably by being involved in the insertion of the copper B into subunit I.</text>
</comment>
<name>I7ZH88_9GAMM</name>
<dbReference type="GO" id="GO:0005507">
    <property type="term" value="F:copper ion binding"/>
    <property type="evidence" value="ECO:0007669"/>
    <property type="project" value="InterPro"/>
</dbReference>
<feature type="transmembrane region" description="Helical" evidence="10">
    <location>
        <begin position="15"/>
        <end position="36"/>
    </location>
</feature>
<dbReference type="InterPro" id="IPR023471">
    <property type="entry name" value="CtaG/Cox11_dom_sf"/>
</dbReference>
<comment type="subcellular location">
    <subcellularLocation>
        <location evidence="2">Cell inner membrane</location>
        <topology evidence="2">Single-pass type II membrane protein</topology>
        <orientation evidence="2">Periplasmic side</orientation>
    </subcellularLocation>
</comment>
<keyword evidence="7 10" id="KW-1133">Transmembrane helix</keyword>
<reference evidence="11 12" key="1">
    <citation type="journal article" date="2012" name="J. Bacteriol.">
        <title>Genome Sequence of n-Alkane-Degrading Hydrocarboniphaga effusa Strain AP103T (ATCC BAA-332T).</title>
        <authorList>
            <person name="Chang H.K."/>
            <person name="Zylstra G.J."/>
            <person name="Chae J.C."/>
        </authorList>
    </citation>
    <scope>NUCLEOTIDE SEQUENCE [LARGE SCALE GENOMIC DNA]</scope>
    <source>
        <strain evidence="11 12">AP103</strain>
    </source>
</reference>
<keyword evidence="12" id="KW-1185">Reference proteome</keyword>
<sequence length="191" mass="20763">MSATEQGRKSVRRTALIMVAVVAGMFGFGYATVPLYNALCTFIGLNGKVSTEAVSESGGAAVDKTRLVKVQFVTTVNGGRNWEFRSEQAQVEVHPGEFSTVMFHARNTEDHDIVAQAVPNVAPTTAARHLRKSECFCFNNQPFKAGEEKEMPVRFVIDPELPPEVDTVTLSYTFFDVTQTAGKSAPASPNS</sequence>
<evidence type="ECO:0000313" key="11">
    <source>
        <dbReference type="EMBL" id="EIT71269.1"/>
    </source>
</evidence>
<evidence type="ECO:0000313" key="12">
    <source>
        <dbReference type="Proteomes" id="UP000003704"/>
    </source>
</evidence>
<dbReference type="RefSeq" id="WP_007184360.1">
    <property type="nucleotide sequence ID" value="NZ_AKGD01000001.1"/>
</dbReference>
<dbReference type="NCBIfam" id="NF003465">
    <property type="entry name" value="PRK05089.1"/>
    <property type="match status" value="1"/>
</dbReference>
<dbReference type="GO" id="GO:0005886">
    <property type="term" value="C:plasma membrane"/>
    <property type="evidence" value="ECO:0007669"/>
    <property type="project" value="UniProtKB-SubCell"/>
</dbReference>
<evidence type="ECO:0000256" key="4">
    <source>
        <dbReference type="ARBA" id="ARBA00015384"/>
    </source>
</evidence>
<dbReference type="PATRIC" id="fig|1172194.4.peg.1353"/>
<dbReference type="SUPFAM" id="SSF110111">
    <property type="entry name" value="Ctag/Cox11"/>
    <property type="match status" value="1"/>
</dbReference>
<comment type="caution">
    <text evidence="11">The sequence shown here is derived from an EMBL/GenBank/DDBJ whole genome shotgun (WGS) entry which is preliminary data.</text>
</comment>
<dbReference type="Pfam" id="PF04442">
    <property type="entry name" value="CtaG_Cox11"/>
    <property type="match status" value="1"/>
</dbReference>
<comment type="similarity">
    <text evidence="3">Belongs to the COX11/CtaG family.</text>
</comment>
<evidence type="ECO:0000256" key="2">
    <source>
        <dbReference type="ARBA" id="ARBA00004382"/>
    </source>
</evidence>
<protein>
    <recommendedName>
        <fullName evidence="4">Cytochrome c oxidase assembly protein CtaG</fullName>
    </recommendedName>
</protein>
<evidence type="ECO:0000256" key="9">
    <source>
        <dbReference type="ARBA" id="ARBA00023136"/>
    </source>
</evidence>
<accession>I7ZH88</accession>
<dbReference type="PIRSF" id="PIRSF005413">
    <property type="entry name" value="COX11"/>
    <property type="match status" value="1"/>
</dbReference>
<dbReference type="OrthoDB" id="9804841at2"/>
<proteinExistence type="inferred from homology"/>
<dbReference type="STRING" id="1172194.WQQ_14060"/>
<keyword evidence="9 10" id="KW-0472">Membrane</keyword>
<evidence type="ECO:0000256" key="6">
    <source>
        <dbReference type="ARBA" id="ARBA00022968"/>
    </source>
</evidence>
<dbReference type="PANTHER" id="PTHR21320:SF3">
    <property type="entry name" value="CYTOCHROME C OXIDASE ASSEMBLY PROTEIN COX11, MITOCHONDRIAL-RELATED"/>
    <property type="match status" value="1"/>
</dbReference>
<organism evidence="11 12">
    <name type="scientific">Hydrocarboniphaga effusa AP103</name>
    <dbReference type="NCBI Taxonomy" id="1172194"/>
    <lineage>
        <taxon>Bacteria</taxon>
        <taxon>Pseudomonadati</taxon>
        <taxon>Pseudomonadota</taxon>
        <taxon>Gammaproteobacteria</taxon>
        <taxon>Nevskiales</taxon>
        <taxon>Nevskiaceae</taxon>
        <taxon>Hydrocarboniphaga</taxon>
    </lineage>
</organism>
<dbReference type="PANTHER" id="PTHR21320">
    <property type="entry name" value="CYTOCHROME C OXIDASE ASSEMBLY PROTEIN COX11-RELATED"/>
    <property type="match status" value="1"/>
</dbReference>
<evidence type="ECO:0000256" key="3">
    <source>
        <dbReference type="ARBA" id="ARBA00009620"/>
    </source>
</evidence>
<keyword evidence="6" id="KW-0735">Signal-anchor</keyword>
<evidence type="ECO:0000256" key="7">
    <source>
        <dbReference type="ARBA" id="ARBA00022989"/>
    </source>
</evidence>
<dbReference type="InterPro" id="IPR007533">
    <property type="entry name" value="Cyt_c_oxidase_assmbl_CtaG"/>
</dbReference>
<dbReference type="EMBL" id="AKGD01000001">
    <property type="protein sequence ID" value="EIT71269.1"/>
    <property type="molecule type" value="Genomic_DNA"/>
</dbReference>
<gene>
    <name evidence="11" type="ORF">WQQ_14060</name>
</gene>
<keyword evidence="8" id="KW-0186">Copper</keyword>
<evidence type="ECO:0000256" key="1">
    <source>
        <dbReference type="ARBA" id="ARBA00004007"/>
    </source>
</evidence>
<evidence type="ECO:0000256" key="5">
    <source>
        <dbReference type="ARBA" id="ARBA00022692"/>
    </source>
</evidence>
<evidence type="ECO:0000256" key="10">
    <source>
        <dbReference type="SAM" id="Phobius"/>
    </source>
</evidence>
<dbReference type="Gene3D" id="2.60.370.10">
    <property type="entry name" value="Ctag/Cox11"/>
    <property type="match status" value="1"/>
</dbReference>
<evidence type="ECO:0000256" key="8">
    <source>
        <dbReference type="ARBA" id="ARBA00023008"/>
    </source>
</evidence>
<keyword evidence="5 10" id="KW-0812">Transmembrane</keyword>
<dbReference type="Proteomes" id="UP000003704">
    <property type="component" value="Unassembled WGS sequence"/>
</dbReference>